<evidence type="ECO:0000313" key="1">
    <source>
        <dbReference type="EMBL" id="GAG21545.1"/>
    </source>
</evidence>
<dbReference type="EMBL" id="BARS01038344">
    <property type="protein sequence ID" value="GAG21545.1"/>
    <property type="molecule type" value="Genomic_DNA"/>
</dbReference>
<comment type="caution">
    <text evidence="1">The sequence shown here is derived from an EMBL/GenBank/DDBJ whole genome shotgun (WGS) entry which is preliminary data.</text>
</comment>
<protein>
    <submittedName>
        <fullName evidence="1">Uncharacterized protein</fullName>
    </submittedName>
</protein>
<organism evidence="1">
    <name type="scientific">marine sediment metagenome</name>
    <dbReference type="NCBI Taxonomy" id="412755"/>
    <lineage>
        <taxon>unclassified sequences</taxon>
        <taxon>metagenomes</taxon>
        <taxon>ecological metagenomes</taxon>
    </lineage>
</organism>
<accession>X0VTI8</accession>
<gene>
    <name evidence="1" type="ORF">S01H1_58685</name>
</gene>
<dbReference type="AlphaFoldDB" id="X0VTI8"/>
<feature type="non-terminal residue" evidence="1">
    <location>
        <position position="49"/>
    </location>
</feature>
<name>X0VTI8_9ZZZZ</name>
<proteinExistence type="predicted"/>
<reference evidence="1" key="1">
    <citation type="journal article" date="2014" name="Front. Microbiol.">
        <title>High frequency of phylogenetically diverse reductive dehalogenase-homologous genes in deep subseafloor sedimentary metagenomes.</title>
        <authorList>
            <person name="Kawai M."/>
            <person name="Futagami T."/>
            <person name="Toyoda A."/>
            <person name="Takaki Y."/>
            <person name="Nishi S."/>
            <person name="Hori S."/>
            <person name="Arai W."/>
            <person name="Tsubouchi T."/>
            <person name="Morono Y."/>
            <person name="Uchiyama I."/>
            <person name="Ito T."/>
            <person name="Fujiyama A."/>
            <person name="Inagaki F."/>
            <person name="Takami H."/>
        </authorList>
    </citation>
    <scope>NUCLEOTIDE SEQUENCE</scope>
    <source>
        <strain evidence="1">Expedition CK06-06</strain>
    </source>
</reference>
<sequence length="49" mass="5668">MRLVGIDRMRDSRVMEPVKYTAVMKKRAQKMRLPSDLSMAKYAPNIARG</sequence>